<dbReference type="InterPro" id="IPR007138">
    <property type="entry name" value="ABM_dom"/>
</dbReference>
<dbReference type="PROSITE" id="PS51725">
    <property type="entry name" value="ABM"/>
    <property type="match status" value="1"/>
</dbReference>
<keyword evidence="2" id="KW-0503">Monooxygenase</keyword>
<dbReference type="EMBL" id="CP018139">
    <property type="protein sequence ID" value="APE29965.1"/>
    <property type="molecule type" value="Genomic_DNA"/>
</dbReference>
<organism evidence="2 3">
    <name type="scientific">Halomonas aestuarii</name>
    <dbReference type="NCBI Taxonomy" id="1897729"/>
    <lineage>
        <taxon>Bacteria</taxon>
        <taxon>Pseudomonadati</taxon>
        <taxon>Pseudomonadota</taxon>
        <taxon>Gammaproteobacteria</taxon>
        <taxon>Oceanospirillales</taxon>
        <taxon>Halomonadaceae</taxon>
        <taxon>Halomonas</taxon>
    </lineage>
</organism>
<dbReference type="Gene3D" id="3.30.70.100">
    <property type="match status" value="1"/>
</dbReference>
<feature type="domain" description="ABM" evidence="1">
    <location>
        <begin position="2"/>
        <end position="91"/>
    </location>
</feature>
<dbReference type="Proteomes" id="UP000181985">
    <property type="component" value="Chromosome"/>
</dbReference>
<evidence type="ECO:0000313" key="2">
    <source>
        <dbReference type="EMBL" id="APE29965.1"/>
    </source>
</evidence>
<dbReference type="InterPro" id="IPR011008">
    <property type="entry name" value="Dimeric_a/b-barrel"/>
</dbReference>
<name>A0A1J0VD71_9GAMM</name>
<keyword evidence="3" id="KW-1185">Reference proteome</keyword>
<gene>
    <name evidence="2" type="ORF">BOX17_02715</name>
</gene>
<keyword evidence="2" id="KW-0560">Oxidoreductase</keyword>
<dbReference type="Pfam" id="PF03992">
    <property type="entry name" value="ABM"/>
    <property type="match status" value="1"/>
</dbReference>
<proteinExistence type="predicted"/>
<dbReference type="RefSeq" id="WP_071941953.1">
    <property type="nucleotide sequence ID" value="NZ_CP018139.1"/>
</dbReference>
<evidence type="ECO:0000313" key="3">
    <source>
        <dbReference type="Proteomes" id="UP000181985"/>
    </source>
</evidence>
<accession>A0A1J0VD71</accession>
<dbReference type="AlphaFoldDB" id="A0A1J0VD71"/>
<evidence type="ECO:0000259" key="1">
    <source>
        <dbReference type="PROSITE" id="PS51725"/>
    </source>
</evidence>
<dbReference type="KEGG" id="hsi:BOX17_02715"/>
<dbReference type="GO" id="GO:0004497">
    <property type="term" value="F:monooxygenase activity"/>
    <property type="evidence" value="ECO:0007669"/>
    <property type="project" value="UniProtKB-KW"/>
</dbReference>
<sequence length="96" mass="11337">MIKIIIERRIMPGLEEEYEAAAREAMRHSLSAPGFVGGESLVELGHSDRRLMITKWRDLRAWKEWYQSETRARVIQDVLPLLTEEERIRIYEATTH</sequence>
<dbReference type="SUPFAM" id="SSF54909">
    <property type="entry name" value="Dimeric alpha+beta barrel"/>
    <property type="match status" value="1"/>
</dbReference>
<reference evidence="3" key="1">
    <citation type="submission" date="2016-11" db="EMBL/GenBank/DDBJ databases">
        <title>Halolamina sediminis sp. nov., an extremely halophilic archaeon isolated from solar salt.</title>
        <authorList>
            <person name="Koh H.-W."/>
            <person name="Rani S."/>
            <person name="Park S.-J."/>
        </authorList>
    </citation>
    <scope>NUCLEOTIDE SEQUENCE [LARGE SCALE GENOMIC DNA]</scope>
    <source>
        <strain evidence="3">Hb3</strain>
    </source>
</reference>
<dbReference type="OrthoDB" id="4463721at2"/>
<protein>
    <submittedName>
        <fullName evidence="2">Antibiotic biosynthesis monooxygenase</fullName>
    </submittedName>
</protein>